<evidence type="ECO:0000256" key="5">
    <source>
        <dbReference type="ARBA" id="ARBA00022989"/>
    </source>
</evidence>
<evidence type="ECO:0000313" key="13">
    <source>
        <dbReference type="EMBL" id="KFN49566.1"/>
    </source>
</evidence>
<feature type="transmembrane region" description="Helical" evidence="11">
    <location>
        <begin position="139"/>
        <end position="159"/>
    </location>
</feature>
<evidence type="ECO:0000256" key="10">
    <source>
        <dbReference type="SAM" id="MobiDB-lite"/>
    </source>
</evidence>
<evidence type="ECO:0000259" key="12">
    <source>
        <dbReference type="Pfam" id="PF00924"/>
    </source>
</evidence>
<dbReference type="GO" id="GO:0005886">
    <property type="term" value="C:plasma membrane"/>
    <property type="evidence" value="ECO:0007669"/>
    <property type="project" value="UniProtKB-SubCell"/>
</dbReference>
<dbReference type="AlphaFoldDB" id="A0A091BCV6"/>
<dbReference type="SUPFAM" id="SSF50182">
    <property type="entry name" value="Sm-like ribonucleoproteins"/>
    <property type="match status" value="1"/>
</dbReference>
<dbReference type="InterPro" id="IPR010920">
    <property type="entry name" value="LSM_dom_sf"/>
</dbReference>
<dbReference type="Gene3D" id="2.30.30.60">
    <property type="match status" value="1"/>
</dbReference>
<proteinExistence type="predicted"/>
<dbReference type="Pfam" id="PF00924">
    <property type="entry name" value="MS_channel_2nd"/>
    <property type="match status" value="1"/>
</dbReference>
<dbReference type="eggNOG" id="COG0668">
    <property type="taxonomic scope" value="Bacteria"/>
</dbReference>
<evidence type="ECO:0000256" key="6">
    <source>
        <dbReference type="ARBA" id="ARBA00023016"/>
    </source>
</evidence>
<evidence type="ECO:0000256" key="8">
    <source>
        <dbReference type="ARBA" id="ARBA00093630"/>
    </source>
</evidence>
<feature type="transmembrane region" description="Helical" evidence="11">
    <location>
        <begin position="69"/>
        <end position="88"/>
    </location>
</feature>
<dbReference type="Proteomes" id="UP000029391">
    <property type="component" value="Unassembled WGS sequence"/>
</dbReference>
<evidence type="ECO:0000256" key="2">
    <source>
        <dbReference type="ARBA" id="ARBA00022475"/>
    </source>
</evidence>
<protein>
    <recommendedName>
        <fullName evidence="8">Mechanosensing system component YbdG</fullName>
    </recommendedName>
    <alternativeName>
        <fullName evidence="9">Mechanosensitive channel homolog YbdG</fullName>
    </alternativeName>
</protein>
<dbReference type="InterPro" id="IPR006685">
    <property type="entry name" value="MscS_channel_2nd"/>
</dbReference>
<dbReference type="FunFam" id="2.30.30.60:FF:000002">
    <property type="entry name" value="Mechanosensitive ion channel family protein"/>
    <property type="match status" value="1"/>
</dbReference>
<keyword evidence="3" id="KW-0997">Cell inner membrane</keyword>
<reference evidence="13 14" key="1">
    <citation type="submission" date="2013-09" db="EMBL/GenBank/DDBJ databases">
        <title>Genome sequencing of Arenimonas composti.</title>
        <authorList>
            <person name="Chen F."/>
            <person name="Wang G."/>
        </authorList>
    </citation>
    <scope>NUCLEOTIDE SEQUENCE [LARGE SCALE GENOMIC DNA]</scope>
    <source>
        <strain evidence="13 14">TR7-09</strain>
    </source>
</reference>
<gene>
    <name evidence="13" type="ORF">P873_10455</name>
</gene>
<evidence type="ECO:0000256" key="9">
    <source>
        <dbReference type="ARBA" id="ARBA00093659"/>
    </source>
</evidence>
<dbReference type="PANTHER" id="PTHR30414">
    <property type="entry name" value="MINICONDUCTANCE MECHANOSENSITIVE CHANNEL YBDG"/>
    <property type="match status" value="1"/>
</dbReference>
<keyword evidence="14" id="KW-1185">Reference proteome</keyword>
<keyword evidence="5 11" id="KW-1133">Transmembrane helix</keyword>
<dbReference type="PANTHER" id="PTHR30414:SF0">
    <property type="entry name" value="MINICONDUCTANCE MECHANOSENSITIVE CHANNEL YBDG"/>
    <property type="match status" value="1"/>
</dbReference>
<evidence type="ECO:0000256" key="11">
    <source>
        <dbReference type="SAM" id="Phobius"/>
    </source>
</evidence>
<dbReference type="GO" id="GO:0071470">
    <property type="term" value="P:cellular response to osmotic stress"/>
    <property type="evidence" value="ECO:0007669"/>
    <property type="project" value="InterPro"/>
</dbReference>
<feature type="transmembrane region" description="Helical" evidence="11">
    <location>
        <begin position="100"/>
        <end position="119"/>
    </location>
</feature>
<keyword evidence="2" id="KW-1003">Cell membrane</keyword>
<feature type="transmembrane region" description="Helical" evidence="11">
    <location>
        <begin position="165"/>
        <end position="182"/>
    </location>
</feature>
<evidence type="ECO:0000256" key="1">
    <source>
        <dbReference type="ARBA" id="ARBA00004429"/>
    </source>
</evidence>
<keyword evidence="6" id="KW-0346">Stress response</keyword>
<evidence type="ECO:0000256" key="3">
    <source>
        <dbReference type="ARBA" id="ARBA00022519"/>
    </source>
</evidence>
<comment type="subcellular location">
    <subcellularLocation>
        <location evidence="1">Cell inner membrane</location>
        <topology evidence="1">Multi-pass membrane protein</topology>
    </subcellularLocation>
</comment>
<keyword evidence="7 11" id="KW-0472">Membrane</keyword>
<evidence type="ECO:0000256" key="7">
    <source>
        <dbReference type="ARBA" id="ARBA00023136"/>
    </source>
</evidence>
<evidence type="ECO:0000313" key="14">
    <source>
        <dbReference type="Proteomes" id="UP000029391"/>
    </source>
</evidence>
<keyword evidence="4 11" id="KW-0812">Transmembrane</keyword>
<organism evidence="13 14">
    <name type="scientific">Arenimonas composti TR7-09 = DSM 18010</name>
    <dbReference type="NCBI Taxonomy" id="1121013"/>
    <lineage>
        <taxon>Bacteria</taxon>
        <taxon>Pseudomonadati</taxon>
        <taxon>Pseudomonadota</taxon>
        <taxon>Gammaproteobacteria</taxon>
        <taxon>Lysobacterales</taxon>
        <taxon>Lysobacteraceae</taxon>
        <taxon>Arenimonas</taxon>
    </lineage>
</organism>
<evidence type="ECO:0000256" key="4">
    <source>
        <dbReference type="ARBA" id="ARBA00022692"/>
    </source>
</evidence>
<feature type="region of interest" description="Disordered" evidence="10">
    <location>
        <begin position="417"/>
        <end position="440"/>
    </location>
</feature>
<dbReference type="GO" id="GO:0008381">
    <property type="term" value="F:mechanosensitive monoatomic ion channel activity"/>
    <property type="evidence" value="ECO:0007669"/>
    <property type="project" value="InterPro"/>
</dbReference>
<dbReference type="EMBL" id="AWXU01000033">
    <property type="protein sequence ID" value="KFN49566.1"/>
    <property type="molecule type" value="Genomic_DNA"/>
</dbReference>
<dbReference type="RefSeq" id="WP_245570659.1">
    <property type="nucleotide sequence ID" value="NZ_AUFF01000009.1"/>
</dbReference>
<dbReference type="InterPro" id="IPR023408">
    <property type="entry name" value="MscS_beta-dom_sf"/>
</dbReference>
<feature type="transmembrane region" description="Helical" evidence="11">
    <location>
        <begin position="15"/>
        <end position="33"/>
    </location>
</feature>
<dbReference type="InterPro" id="IPR030192">
    <property type="entry name" value="YbdG"/>
</dbReference>
<dbReference type="STRING" id="1121013.GCA_000426365_02517"/>
<name>A0A091BCV6_9GAMM</name>
<feature type="domain" description="Mechanosensitive ion channel MscS" evidence="12">
    <location>
        <begin position="184"/>
        <end position="252"/>
    </location>
</feature>
<accession>A0A091BCV6</accession>
<comment type="caution">
    <text evidence="13">The sequence shown here is derived from an EMBL/GenBank/DDBJ whole genome shotgun (WGS) entry which is preliminary data.</text>
</comment>
<sequence>MDTLRAFYDSILPHPWLLLATTLAVLALLAWLADLLTHRLLLRVVGGLVRRSPMKWDDILLGRGILRRLAHAVPALIFFHGVAVVPGLPPVAAQLLRNLAAALIVLAIAQAISALLRAIQDVYEQRDPERARVRPIKGYLQVARIVLYLIAAVLMIAVLIERSPVLLLSGVGALAAVLMLVFKDTLLSLVANVQISSNDMVRVGDWIEMPKYGADGDVIDIALHVVKVRNWDKTITTIPTYALVSESFRNWRGMQEVGGRRIKRALPIDQSTVRYLGDDEVVALRRFTLLAPYLDAKAAELAAWNAARDGQAPVNLRRLTNIGCFRAYALAWLRAHPRIHQAMTLLVRQLPPGPHGLPLEIYCFTATTAWGEYEGIQADVFDHLLAILPEFGLRAYQAPSGADVVRIGATLRDGSGAAPFAVGEGGPDTARPAPEPQRSE</sequence>